<evidence type="ECO:0000313" key="3">
    <source>
        <dbReference type="EMBL" id="RDI60863.1"/>
    </source>
</evidence>
<dbReference type="Pfam" id="PF03886">
    <property type="entry name" value="ABC_trans_aux"/>
    <property type="match status" value="1"/>
</dbReference>
<feature type="domain" description="ABC-type transport auxiliary lipoprotein component" evidence="2">
    <location>
        <begin position="42"/>
        <end position="195"/>
    </location>
</feature>
<comment type="caution">
    <text evidence="3">The sequence shown here is derived from an EMBL/GenBank/DDBJ whole genome shotgun (WGS) entry which is preliminary data.</text>
</comment>
<sequence>MSGSTVPSSPIDRVGPLRRVAPALVLAALAGACSSGPAPTTYDLSAPTSRISGSSGVQVLVAEPAALQTLSTQQIIVKDASGAISFLGGGQWADNLPRLIQTRLINTFENASQIRGVSRPSSGAVADVQLISELRSFEIATPSNEAVVEISVKIVNDSNGRIVNGRIFRARAPVASVDAANAARGLDEALSVAMLDIVRWVSGSRLPRREDPAATASTLPGGEERRNTAGTPPA</sequence>
<dbReference type="Proteomes" id="UP000254925">
    <property type="component" value="Unassembled WGS sequence"/>
</dbReference>
<evidence type="ECO:0000256" key="1">
    <source>
        <dbReference type="SAM" id="MobiDB-lite"/>
    </source>
</evidence>
<dbReference type="AlphaFoldDB" id="A0A370HQP0"/>
<protein>
    <submittedName>
        <fullName evidence="3">Cholesterol transport system auxiliary component</fullName>
    </submittedName>
</protein>
<accession>A0A370HQP0</accession>
<dbReference type="OrthoDB" id="9808689at2"/>
<dbReference type="Gene3D" id="3.40.50.10610">
    <property type="entry name" value="ABC-type transport auxiliary lipoprotein component"/>
    <property type="match status" value="1"/>
</dbReference>
<keyword evidence="4" id="KW-1185">Reference proteome</keyword>
<evidence type="ECO:0000259" key="2">
    <source>
        <dbReference type="Pfam" id="PF03886"/>
    </source>
</evidence>
<reference evidence="3 4" key="1">
    <citation type="submission" date="2018-07" db="EMBL/GenBank/DDBJ databases">
        <title>Genomic Encyclopedia of Type Strains, Phase IV (KMG-IV): sequencing the most valuable type-strain genomes for metagenomic binning, comparative biology and taxonomic classification.</title>
        <authorList>
            <person name="Goeker M."/>
        </authorList>
    </citation>
    <scope>NUCLEOTIDE SEQUENCE [LARGE SCALE GENOMIC DNA]</scope>
    <source>
        <strain evidence="3 4">DSM 14364</strain>
    </source>
</reference>
<dbReference type="SUPFAM" id="SSF159594">
    <property type="entry name" value="XCC0632-like"/>
    <property type="match status" value="1"/>
</dbReference>
<feature type="region of interest" description="Disordered" evidence="1">
    <location>
        <begin position="208"/>
        <end position="234"/>
    </location>
</feature>
<dbReference type="EMBL" id="QQBB01000002">
    <property type="protein sequence ID" value="RDI60863.1"/>
    <property type="molecule type" value="Genomic_DNA"/>
</dbReference>
<name>A0A370HQP0_9HYPH</name>
<proteinExistence type="predicted"/>
<evidence type="ECO:0000313" key="4">
    <source>
        <dbReference type="Proteomes" id="UP000254925"/>
    </source>
</evidence>
<gene>
    <name evidence="3" type="ORF">DES45_102251</name>
</gene>
<dbReference type="InterPro" id="IPR005586">
    <property type="entry name" value="ABC_trans_aux"/>
</dbReference>
<organism evidence="3 4">
    <name type="scientific">Microvirga subterranea</name>
    <dbReference type="NCBI Taxonomy" id="186651"/>
    <lineage>
        <taxon>Bacteria</taxon>
        <taxon>Pseudomonadati</taxon>
        <taxon>Pseudomonadota</taxon>
        <taxon>Alphaproteobacteria</taxon>
        <taxon>Hyphomicrobiales</taxon>
        <taxon>Methylobacteriaceae</taxon>
        <taxon>Microvirga</taxon>
    </lineage>
</organism>